<keyword evidence="3" id="KW-1185">Reference proteome</keyword>
<dbReference type="AlphaFoldDB" id="A0AAD7EX16"/>
<feature type="transmembrane region" description="Helical" evidence="1">
    <location>
        <begin position="21"/>
        <end position="39"/>
    </location>
</feature>
<evidence type="ECO:0000313" key="2">
    <source>
        <dbReference type="EMBL" id="KAJ7352425.1"/>
    </source>
</evidence>
<comment type="caution">
    <text evidence="2">The sequence shown here is derived from an EMBL/GenBank/DDBJ whole genome shotgun (WGS) entry which is preliminary data.</text>
</comment>
<keyword evidence="1" id="KW-0812">Transmembrane</keyword>
<feature type="transmembrane region" description="Helical" evidence="1">
    <location>
        <begin position="64"/>
        <end position="84"/>
    </location>
</feature>
<evidence type="ECO:0000313" key="3">
    <source>
        <dbReference type="Proteomes" id="UP001218218"/>
    </source>
</evidence>
<evidence type="ECO:0008006" key="4">
    <source>
        <dbReference type="Google" id="ProtNLM"/>
    </source>
</evidence>
<proteinExistence type="predicted"/>
<sequence>MLLRRRLRLLRALSGCLPQRFVGSLLRRLGITFFVSYWGTAFPNALCSSLSSSGKFLRAPQSELGSFFVVGFHFIFAAALWHILKLMTMLSSVRFPAMEFQKRTSTLYCPYLSKLDEKTLSAFEEYALEEHADAQIDDKLPWRLKQG</sequence>
<accession>A0AAD7EX16</accession>
<name>A0AAD7EX16_9AGAR</name>
<organism evidence="2 3">
    <name type="scientific">Mycena albidolilacea</name>
    <dbReference type="NCBI Taxonomy" id="1033008"/>
    <lineage>
        <taxon>Eukaryota</taxon>
        <taxon>Fungi</taxon>
        <taxon>Dikarya</taxon>
        <taxon>Basidiomycota</taxon>
        <taxon>Agaricomycotina</taxon>
        <taxon>Agaricomycetes</taxon>
        <taxon>Agaricomycetidae</taxon>
        <taxon>Agaricales</taxon>
        <taxon>Marasmiineae</taxon>
        <taxon>Mycenaceae</taxon>
        <taxon>Mycena</taxon>
    </lineage>
</organism>
<dbReference type="EMBL" id="JARIHO010000012">
    <property type="protein sequence ID" value="KAJ7352425.1"/>
    <property type="molecule type" value="Genomic_DNA"/>
</dbReference>
<keyword evidence="1" id="KW-1133">Transmembrane helix</keyword>
<evidence type="ECO:0000256" key="1">
    <source>
        <dbReference type="SAM" id="Phobius"/>
    </source>
</evidence>
<reference evidence="2" key="1">
    <citation type="submission" date="2023-03" db="EMBL/GenBank/DDBJ databases">
        <title>Massive genome expansion in bonnet fungi (Mycena s.s.) driven by repeated elements and novel gene families across ecological guilds.</title>
        <authorList>
            <consortium name="Lawrence Berkeley National Laboratory"/>
            <person name="Harder C.B."/>
            <person name="Miyauchi S."/>
            <person name="Viragh M."/>
            <person name="Kuo A."/>
            <person name="Thoen E."/>
            <person name="Andreopoulos B."/>
            <person name="Lu D."/>
            <person name="Skrede I."/>
            <person name="Drula E."/>
            <person name="Henrissat B."/>
            <person name="Morin E."/>
            <person name="Kohler A."/>
            <person name="Barry K."/>
            <person name="LaButti K."/>
            <person name="Morin E."/>
            <person name="Salamov A."/>
            <person name="Lipzen A."/>
            <person name="Mereny Z."/>
            <person name="Hegedus B."/>
            <person name="Baldrian P."/>
            <person name="Stursova M."/>
            <person name="Weitz H."/>
            <person name="Taylor A."/>
            <person name="Grigoriev I.V."/>
            <person name="Nagy L.G."/>
            <person name="Martin F."/>
            <person name="Kauserud H."/>
        </authorList>
    </citation>
    <scope>NUCLEOTIDE SEQUENCE</scope>
    <source>
        <strain evidence="2">CBHHK002</strain>
    </source>
</reference>
<gene>
    <name evidence="2" type="ORF">DFH08DRAFT_858896</name>
</gene>
<dbReference type="Proteomes" id="UP001218218">
    <property type="component" value="Unassembled WGS sequence"/>
</dbReference>
<keyword evidence="1" id="KW-0472">Membrane</keyword>
<protein>
    <recommendedName>
        <fullName evidence="4">Transmembrane protein</fullName>
    </recommendedName>
</protein>